<keyword evidence="1" id="KW-0812">Transmembrane</keyword>
<dbReference type="Proteomes" id="UP000605970">
    <property type="component" value="Unassembled WGS sequence"/>
</dbReference>
<dbReference type="AlphaFoldDB" id="A0A8S9ZNS0"/>
<dbReference type="OrthoDB" id="5895174at2759"/>
<feature type="transmembrane region" description="Helical" evidence="1">
    <location>
        <begin position="12"/>
        <end position="30"/>
    </location>
</feature>
<reference evidence="2" key="1">
    <citation type="journal article" date="2020" name="Ecol. Evol.">
        <title>Genome structure and content of the rice root-knot nematode (Meloidogyne graminicola).</title>
        <authorList>
            <person name="Phan N.T."/>
            <person name="Danchin E.G.J."/>
            <person name="Klopp C."/>
            <person name="Perfus-Barbeoch L."/>
            <person name="Kozlowski D.K."/>
            <person name="Koutsovoulos G.D."/>
            <person name="Lopez-Roques C."/>
            <person name="Bouchez O."/>
            <person name="Zahm M."/>
            <person name="Besnard G."/>
            <person name="Bellafiore S."/>
        </authorList>
    </citation>
    <scope>NUCLEOTIDE SEQUENCE</scope>
    <source>
        <strain evidence="2">VN-18</strain>
    </source>
</reference>
<evidence type="ECO:0000313" key="2">
    <source>
        <dbReference type="EMBL" id="KAF7635069.1"/>
    </source>
</evidence>
<name>A0A8S9ZNS0_9BILA</name>
<gene>
    <name evidence="2" type="ORF">Mgra_00005511</name>
</gene>
<proteinExistence type="predicted"/>
<evidence type="ECO:0000256" key="1">
    <source>
        <dbReference type="SAM" id="Phobius"/>
    </source>
</evidence>
<keyword evidence="3" id="KW-1185">Reference proteome</keyword>
<organism evidence="2 3">
    <name type="scientific">Meloidogyne graminicola</name>
    <dbReference type="NCBI Taxonomy" id="189291"/>
    <lineage>
        <taxon>Eukaryota</taxon>
        <taxon>Metazoa</taxon>
        <taxon>Ecdysozoa</taxon>
        <taxon>Nematoda</taxon>
        <taxon>Chromadorea</taxon>
        <taxon>Rhabditida</taxon>
        <taxon>Tylenchina</taxon>
        <taxon>Tylenchomorpha</taxon>
        <taxon>Tylenchoidea</taxon>
        <taxon>Meloidogynidae</taxon>
        <taxon>Meloidogyninae</taxon>
        <taxon>Meloidogyne</taxon>
    </lineage>
</organism>
<sequence length="94" mass="11281">KLFKKCLKRKEKILFLIYTNISLHFIYNIYESPIEKAEFERKSEEAKQRMSHGYEHPDEFLSAKDEEGKEMAGEAFEEIHHHHHNNNKQSHCAH</sequence>
<comment type="caution">
    <text evidence="2">The sequence shown here is derived from an EMBL/GenBank/DDBJ whole genome shotgun (WGS) entry which is preliminary data.</text>
</comment>
<keyword evidence="1" id="KW-0472">Membrane</keyword>
<protein>
    <submittedName>
        <fullName evidence="2">Uncharacterized protein</fullName>
    </submittedName>
</protein>
<evidence type="ECO:0000313" key="3">
    <source>
        <dbReference type="Proteomes" id="UP000605970"/>
    </source>
</evidence>
<feature type="non-terminal residue" evidence="2">
    <location>
        <position position="94"/>
    </location>
</feature>
<keyword evidence="1" id="KW-1133">Transmembrane helix</keyword>
<dbReference type="EMBL" id="JABEBT010000047">
    <property type="protein sequence ID" value="KAF7635069.1"/>
    <property type="molecule type" value="Genomic_DNA"/>
</dbReference>
<accession>A0A8S9ZNS0</accession>